<dbReference type="RefSeq" id="WP_177977062.1">
    <property type="nucleotide sequence ID" value="NZ_JAJEPU010000046.1"/>
</dbReference>
<dbReference type="NCBIfam" id="NF045470">
    <property type="entry name" value="Opp2B"/>
    <property type="match status" value="1"/>
</dbReference>
<keyword evidence="16" id="KW-1185">Reference proteome</keyword>
<comment type="subcellular location">
    <subcellularLocation>
        <location evidence="1 13">Cell membrane</location>
        <topology evidence="1 13">Multi-pass membrane protein</topology>
    </subcellularLocation>
</comment>
<dbReference type="GO" id="GO:0015099">
    <property type="term" value="F:nickel cation transmembrane transporter activity"/>
    <property type="evidence" value="ECO:0007669"/>
    <property type="project" value="InterPro"/>
</dbReference>
<keyword evidence="7" id="KW-0406">Ion transport</keyword>
<evidence type="ECO:0000313" key="16">
    <source>
        <dbReference type="Proteomes" id="UP001198962"/>
    </source>
</evidence>
<dbReference type="PANTHER" id="PTHR43163:SF6">
    <property type="entry name" value="DIPEPTIDE TRANSPORT SYSTEM PERMEASE PROTEIN DPPB-RELATED"/>
    <property type="match status" value="1"/>
</dbReference>
<evidence type="ECO:0000259" key="14">
    <source>
        <dbReference type="PROSITE" id="PS50928"/>
    </source>
</evidence>
<evidence type="ECO:0000256" key="2">
    <source>
        <dbReference type="ARBA" id="ARBA00022448"/>
    </source>
</evidence>
<feature type="transmembrane region" description="Helical" evidence="13">
    <location>
        <begin position="12"/>
        <end position="30"/>
    </location>
</feature>
<dbReference type="PANTHER" id="PTHR43163">
    <property type="entry name" value="DIPEPTIDE TRANSPORT SYSTEM PERMEASE PROTEIN DPPB-RELATED"/>
    <property type="match status" value="1"/>
</dbReference>
<evidence type="ECO:0000256" key="3">
    <source>
        <dbReference type="ARBA" id="ARBA00022475"/>
    </source>
</evidence>
<evidence type="ECO:0000256" key="11">
    <source>
        <dbReference type="ARBA" id="ARBA00038669"/>
    </source>
</evidence>
<evidence type="ECO:0000256" key="9">
    <source>
        <dbReference type="ARBA" id="ARBA00023136"/>
    </source>
</evidence>
<feature type="domain" description="ABC transmembrane type-1" evidence="14">
    <location>
        <begin position="98"/>
        <end position="299"/>
    </location>
</feature>
<evidence type="ECO:0000256" key="4">
    <source>
        <dbReference type="ARBA" id="ARBA00022596"/>
    </source>
</evidence>
<keyword evidence="3" id="KW-1003">Cell membrane</keyword>
<dbReference type="CDD" id="cd06261">
    <property type="entry name" value="TM_PBP2"/>
    <property type="match status" value="1"/>
</dbReference>
<gene>
    <name evidence="15" type="ORF">LKD32_12515</name>
</gene>
<dbReference type="EMBL" id="JAJEPU010000046">
    <property type="protein sequence ID" value="MCC2165685.1"/>
    <property type="molecule type" value="Genomic_DNA"/>
</dbReference>
<comment type="caution">
    <text evidence="15">The sequence shown here is derived from an EMBL/GenBank/DDBJ whole genome shotgun (WGS) entry which is preliminary data.</text>
</comment>
<keyword evidence="4" id="KW-0533">Nickel</keyword>
<evidence type="ECO:0000256" key="7">
    <source>
        <dbReference type="ARBA" id="ARBA00023065"/>
    </source>
</evidence>
<dbReference type="Pfam" id="PF19300">
    <property type="entry name" value="BPD_transp_1_N"/>
    <property type="match status" value="1"/>
</dbReference>
<feature type="transmembrane region" description="Helical" evidence="13">
    <location>
        <begin position="104"/>
        <end position="125"/>
    </location>
</feature>
<sequence>MAKYTAKRLFQLIVVLFGVTFLTFMITQMTPSDPAEMKYVSMGMMPSPELLEQTRQEMGLNDPILVQYGRWLIHALRGDLGVSSKFSEPVLTQMMKKLPYTLELAGVAMILVIAVSFPLGILSAVKKNRVADILIRFFSFFGISMPNFWMALLLMYVFAVRLKWFRVVSTNDLRGIVLPAVALSISMIGSYTRQIRTAFLEELSQPYVTGARARGIPEPVILLCHVLPNAIFPVVTLIGLSVGQLLGGTAIIETIFSWQGIGNMVVEAIRVRDYPLIQGYVIWMAVIYVVVNLLVDLFYQFCDPKIRLNQINQIRIKR</sequence>
<evidence type="ECO:0000256" key="13">
    <source>
        <dbReference type="RuleBase" id="RU363032"/>
    </source>
</evidence>
<name>A0AAE3AS36_9FIRM</name>
<dbReference type="SUPFAM" id="SSF161098">
    <property type="entry name" value="MetI-like"/>
    <property type="match status" value="1"/>
</dbReference>
<evidence type="ECO:0000256" key="10">
    <source>
        <dbReference type="ARBA" id="ARBA00024202"/>
    </source>
</evidence>
<accession>A0AAE3AS36</accession>
<keyword evidence="8" id="KW-0921">Nickel transport</keyword>
<dbReference type="GO" id="GO:0071916">
    <property type="term" value="F:dipeptide transmembrane transporter activity"/>
    <property type="evidence" value="ECO:0007669"/>
    <property type="project" value="TreeGrafter"/>
</dbReference>
<evidence type="ECO:0000256" key="12">
    <source>
        <dbReference type="ARBA" id="ARBA00044774"/>
    </source>
</evidence>
<dbReference type="InterPro" id="IPR035906">
    <property type="entry name" value="MetI-like_sf"/>
</dbReference>
<feature type="transmembrane region" description="Helical" evidence="13">
    <location>
        <begin position="137"/>
        <end position="158"/>
    </location>
</feature>
<keyword evidence="9 13" id="KW-0472">Membrane</keyword>
<comment type="similarity">
    <text evidence="10">Belongs to the binding-protein-dependent transport system permease family. OppBC subfamily.</text>
</comment>
<dbReference type="AlphaFoldDB" id="A0AAE3AS36"/>
<feature type="transmembrane region" description="Helical" evidence="13">
    <location>
        <begin position="173"/>
        <end position="191"/>
    </location>
</feature>
<evidence type="ECO:0000256" key="8">
    <source>
        <dbReference type="ARBA" id="ARBA00023112"/>
    </source>
</evidence>
<keyword evidence="6 13" id="KW-1133">Transmembrane helix</keyword>
<evidence type="ECO:0000256" key="5">
    <source>
        <dbReference type="ARBA" id="ARBA00022692"/>
    </source>
</evidence>
<dbReference type="PROSITE" id="PS50928">
    <property type="entry name" value="ABC_TM1"/>
    <property type="match status" value="1"/>
</dbReference>
<dbReference type="GO" id="GO:0005886">
    <property type="term" value="C:plasma membrane"/>
    <property type="evidence" value="ECO:0007669"/>
    <property type="project" value="UniProtKB-SubCell"/>
</dbReference>
<reference evidence="15" key="1">
    <citation type="submission" date="2021-10" db="EMBL/GenBank/DDBJ databases">
        <title>Anaerobic single-cell dispensing facilitates the cultivation of human gut bacteria.</title>
        <authorList>
            <person name="Afrizal A."/>
        </authorList>
    </citation>
    <scope>NUCLEOTIDE SEQUENCE</scope>
    <source>
        <strain evidence="15">CLA-AA-H274</strain>
    </source>
</reference>
<dbReference type="InterPro" id="IPR000515">
    <property type="entry name" value="MetI-like"/>
</dbReference>
<dbReference type="Proteomes" id="UP001198962">
    <property type="component" value="Unassembled WGS sequence"/>
</dbReference>
<evidence type="ECO:0000256" key="1">
    <source>
        <dbReference type="ARBA" id="ARBA00004651"/>
    </source>
</evidence>
<organism evidence="15 16">
    <name type="scientific">Brotaphodocola catenula</name>
    <dbReference type="NCBI Taxonomy" id="2885361"/>
    <lineage>
        <taxon>Bacteria</taxon>
        <taxon>Bacillati</taxon>
        <taxon>Bacillota</taxon>
        <taxon>Clostridia</taxon>
        <taxon>Lachnospirales</taxon>
        <taxon>Lachnospiraceae</taxon>
        <taxon>Brotaphodocola</taxon>
    </lineage>
</organism>
<dbReference type="InterPro" id="IPR045621">
    <property type="entry name" value="BPD_transp_1_N"/>
</dbReference>
<dbReference type="InterPro" id="IPR050045">
    <property type="entry name" value="Opp2B"/>
</dbReference>
<evidence type="ECO:0000256" key="6">
    <source>
        <dbReference type="ARBA" id="ARBA00022989"/>
    </source>
</evidence>
<feature type="transmembrane region" description="Helical" evidence="13">
    <location>
        <begin position="280"/>
        <end position="299"/>
    </location>
</feature>
<evidence type="ECO:0000313" key="15">
    <source>
        <dbReference type="EMBL" id="MCC2165685.1"/>
    </source>
</evidence>
<comment type="subunit">
    <text evidence="11">The complex is composed of two ATP-binding proteins (NikD and NikE), two transmembrane proteins (NikB and NikC) and a solute-binding protein (NikA).</text>
</comment>
<proteinExistence type="inferred from homology"/>
<keyword evidence="2 13" id="KW-0813">Transport</keyword>
<protein>
    <recommendedName>
        <fullName evidence="12">Nickel import system permease protein NikB</fullName>
    </recommendedName>
</protein>
<dbReference type="Gene3D" id="1.10.3720.10">
    <property type="entry name" value="MetI-like"/>
    <property type="match status" value="1"/>
</dbReference>
<keyword evidence="5 13" id="KW-0812">Transmembrane</keyword>
<dbReference type="Pfam" id="PF00528">
    <property type="entry name" value="BPD_transp_1"/>
    <property type="match status" value="1"/>
</dbReference>